<gene>
    <name evidence="2" type="ORF">SAMN02745223_02231</name>
</gene>
<feature type="transmembrane region" description="Helical" evidence="1">
    <location>
        <begin position="154"/>
        <end position="173"/>
    </location>
</feature>
<proteinExistence type="predicted"/>
<evidence type="ECO:0000256" key="1">
    <source>
        <dbReference type="SAM" id="Phobius"/>
    </source>
</evidence>
<accession>A0A1M5AFJ1</accession>
<evidence type="ECO:0000313" key="3">
    <source>
        <dbReference type="Proteomes" id="UP000184533"/>
    </source>
</evidence>
<protein>
    <submittedName>
        <fullName evidence="2">Uncharacterized protein</fullName>
    </submittedName>
</protein>
<dbReference type="AlphaFoldDB" id="A0A1M5AFJ1"/>
<keyword evidence="1" id="KW-1133">Transmembrane helix</keyword>
<keyword evidence="1" id="KW-0812">Transmembrane</keyword>
<name>A0A1M5AFJ1_9HYPH</name>
<evidence type="ECO:0000313" key="2">
    <source>
        <dbReference type="EMBL" id="SHF29061.1"/>
    </source>
</evidence>
<dbReference type="EMBL" id="FQVC01000006">
    <property type="protein sequence ID" value="SHF29061.1"/>
    <property type="molecule type" value="Genomic_DNA"/>
</dbReference>
<dbReference type="Proteomes" id="UP000184533">
    <property type="component" value="Unassembled WGS sequence"/>
</dbReference>
<reference evidence="2 3" key="1">
    <citation type="submission" date="2016-11" db="EMBL/GenBank/DDBJ databases">
        <authorList>
            <person name="Jaros S."/>
            <person name="Januszkiewicz K."/>
            <person name="Wedrychowicz H."/>
        </authorList>
    </citation>
    <scope>NUCLEOTIDE SEQUENCE [LARGE SCALE GENOMIC DNA]</scope>
    <source>
        <strain evidence="2 3">DSM 17137</strain>
    </source>
</reference>
<keyword evidence="1" id="KW-0472">Membrane</keyword>
<sequence>MAILAILASPPSDSHLNPCLIARPCMRAGTPFALDEIVMEVWEEQERFSDWWCGGHTTASWFQGVAIRPFDRWVQGERSLLRVLGRRYGPMARQGSMPKPCQWPGGCNGGAQRPPCQDCGYYPAHLANNDNGILSEPGLMALNRQRAPAPLPPYPLLCLLCFLTAFSALLFLLQPLQCLKCSS</sequence>
<organism evidence="2 3">
    <name type="scientific">Devosia limi DSM 17137</name>
    <dbReference type="NCBI Taxonomy" id="1121477"/>
    <lineage>
        <taxon>Bacteria</taxon>
        <taxon>Pseudomonadati</taxon>
        <taxon>Pseudomonadota</taxon>
        <taxon>Alphaproteobacteria</taxon>
        <taxon>Hyphomicrobiales</taxon>
        <taxon>Devosiaceae</taxon>
        <taxon>Devosia</taxon>
    </lineage>
</organism>